<dbReference type="RefSeq" id="WP_174404452.1">
    <property type="nucleotide sequence ID" value="NZ_BLVO01000012.1"/>
</dbReference>
<evidence type="ECO:0000256" key="2">
    <source>
        <dbReference type="ARBA" id="ARBA00022741"/>
    </source>
</evidence>
<comment type="caution">
    <text evidence="5">The sequence shown here is derived from an EMBL/GenBank/DDBJ whole genome shotgun (WGS) entry which is preliminary data.</text>
</comment>
<evidence type="ECO:0000313" key="6">
    <source>
        <dbReference type="Proteomes" id="UP000503840"/>
    </source>
</evidence>
<protein>
    <submittedName>
        <fullName evidence="5">ABC transporter ATP-binding protein</fullName>
    </submittedName>
</protein>
<dbReference type="EMBL" id="BLVO01000012">
    <property type="protein sequence ID" value="GFM32775.1"/>
    <property type="molecule type" value="Genomic_DNA"/>
</dbReference>
<dbReference type="PROSITE" id="PS50893">
    <property type="entry name" value="ABC_TRANSPORTER_2"/>
    <property type="match status" value="1"/>
</dbReference>
<accession>A0A7J0BI40</accession>
<dbReference type="Gene3D" id="3.40.50.300">
    <property type="entry name" value="P-loop containing nucleotide triphosphate hydrolases"/>
    <property type="match status" value="1"/>
</dbReference>
<evidence type="ECO:0000256" key="3">
    <source>
        <dbReference type="ARBA" id="ARBA00022840"/>
    </source>
</evidence>
<feature type="domain" description="ABC transporter" evidence="4">
    <location>
        <begin position="5"/>
        <end position="219"/>
    </location>
</feature>
<dbReference type="InterPro" id="IPR003593">
    <property type="entry name" value="AAA+_ATPase"/>
</dbReference>
<dbReference type="AlphaFoldDB" id="A0A7J0BI40"/>
<dbReference type="GO" id="GO:0055085">
    <property type="term" value="P:transmembrane transport"/>
    <property type="evidence" value="ECO:0007669"/>
    <property type="project" value="InterPro"/>
</dbReference>
<dbReference type="InterPro" id="IPR003439">
    <property type="entry name" value="ABC_transporter-like_ATP-bd"/>
</dbReference>
<sequence length="220" mass="24078">MSPLYSLSGIRQRYAGRLALDLPSLSIEEGSIVGVAGPNGSGKSTLMRMLAFLEMPQEGQIRFDGTSVDASSGGSRAAMLRKHVTLLTQEPYLLRRTVAENVGYGLAVRGQRNSADAVRQALADVGLPAQEFMHRQWFELSGGEAQRVALAARIILRPKVLLMDEPTSSLDEESAERIRMASMRMRDAHGTTLVIVSHDREWLDSVTDTMVMLRNGHLAG</sequence>
<dbReference type="Pfam" id="PF00005">
    <property type="entry name" value="ABC_tran"/>
    <property type="match status" value="1"/>
</dbReference>
<evidence type="ECO:0000313" key="5">
    <source>
        <dbReference type="EMBL" id="GFM32775.1"/>
    </source>
</evidence>
<proteinExistence type="predicted"/>
<keyword evidence="3 5" id="KW-0067">ATP-binding</keyword>
<dbReference type="InterPro" id="IPR015856">
    <property type="entry name" value="ABC_transpr_CbiO/EcfA_su"/>
</dbReference>
<dbReference type="GO" id="GO:0005524">
    <property type="term" value="F:ATP binding"/>
    <property type="evidence" value="ECO:0007669"/>
    <property type="project" value="UniProtKB-KW"/>
</dbReference>
<dbReference type="PANTHER" id="PTHR43423:SF1">
    <property type="entry name" value="ABC TRANSPORTER I FAMILY MEMBER 17"/>
    <property type="match status" value="1"/>
</dbReference>
<evidence type="ECO:0000256" key="1">
    <source>
        <dbReference type="ARBA" id="ARBA00022448"/>
    </source>
</evidence>
<dbReference type="CDD" id="cd03225">
    <property type="entry name" value="ABC_cobalt_CbiO_domain1"/>
    <property type="match status" value="1"/>
</dbReference>
<dbReference type="SUPFAM" id="SSF52540">
    <property type="entry name" value="P-loop containing nucleoside triphosphate hydrolases"/>
    <property type="match status" value="1"/>
</dbReference>
<evidence type="ECO:0000259" key="4">
    <source>
        <dbReference type="PROSITE" id="PS50893"/>
    </source>
</evidence>
<dbReference type="SMART" id="SM00382">
    <property type="entry name" value="AAA"/>
    <property type="match status" value="1"/>
</dbReference>
<organism evidence="5 6">
    <name type="scientific">Desulfovibrio subterraneus</name>
    <dbReference type="NCBI Taxonomy" id="2718620"/>
    <lineage>
        <taxon>Bacteria</taxon>
        <taxon>Pseudomonadati</taxon>
        <taxon>Thermodesulfobacteriota</taxon>
        <taxon>Desulfovibrionia</taxon>
        <taxon>Desulfovibrionales</taxon>
        <taxon>Desulfovibrionaceae</taxon>
        <taxon>Desulfovibrio</taxon>
    </lineage>
</organism>
<name>A0A7J0BI40_9BACT</name>
<dbReference type="GO" id="GO:0016887">
    <property type="term" value="F:ATP hydrolysis activity"/>
    <property type="evidence" value="ECO:0007669"/>
    <property type="project" value="InterPro"/>
</dbReference>
<keyword evidence="2" id="KW-0547">Nucleotide-binding</keyword>
<dbReference type="Proteomes" id="UP000503840">
    <property type="component" value="Unassembled WGS sequence"/>
</dbReference>
<dbReference type="GO" id="GO:0016020">
    <property type="term" value="C:membrane"/>
    <property type="evidence" value="ECO:0007669"/>
    <property type="project" value="InterPro"/>
</dbReference>
<reference evidence="5 6" key="1">
    <citation type="submission" date="2020-05" db="EMBL/GenBank/DDBJ databases">
        <title>Draft genome sequence of Desulfovibrio sp. strain HN2T.</title>
        <authorList>
            <person name="Ueno A."/>
            <person name="Tamazawa S."/>
            <person name="Tamamura S."/>
            <person name="Murakami T."/>
            <person name="Kiyama T."/>
            <person name="Inomata H."/>
            <person name="Amano Y."/>
            <person name="Miyakawa K."/>
            <person name="Tamaki H."/>
            <person name="Naganuma T."/>
            <person name="Kaneko K."/>
        </authorList>
    </citation>
    <scope>NUCLEOTIDE SEQUENCE [LARGE SCALE GENOMIC DNA]</scope>
    <source>
        <strain evidence="5 6">HN2</strain>
    </source>
</reference>
<dbReference type="InterPro" id="IPR027417">
    <property type="entry name" value="P-loop_NTPase"/>
</dbReference>
<gene>
    <name evidence="5" type="ORF">DSM101010T_11400</name>
</gene>
<dbReference type="PANTHER" id="PTHR43423">
    <property type="entry name" value="ABC TRANSPORTER I FAMILY MEMBER 17"/>
    <property type="match status" value="1"/>
</dbReference>
<keyword evidence="6" id="KW-1185">Reference proteome</keyword>
<keyword evidence="1" id="KW-0813">Transport</keyword>